<sequence length="248" mass="27200">MQTVTSNDRTEIAYEMYGEGPPIVLVHGSGETRQAWNPLYPHLTDRFTVVVPDRRGRGKSGDADAYSLDREVADLCTLLDIFDDDPAVFGHSFGGLIALEAAQESSLDQLVLYEPALQTSNDANDLPARMQKRIDNGEREAAMELFYREEAGLPAPTQLPIWPDRIHFDLAETVVRELRAVQASDHGSSVDIDCSTLLLTGEQSPDHLRSSINTLQPTLGQCVELDAVGHVGTQTAPERVANTIQTDS</sequence>
<name>M0ASV6_9EURY</name>
<dbReference type="OrthoDB" id="7531at2157"/>
<dbReference type="InterPro" id="IPR050266">
    <property type="entry name" value="AB_hydrolase_sf"/>
</dbReference>
<organism evidence="2 3">
    <name type="scientific">Natrialba aegyptia DSM 13077</name>
    <dbReference type="NCBI Taxonomy" id="1227491"/>
    <lineage>
        <taxon>Archaea</taxon>
        <taxon>Methanobacteriati</taxon>
        <taxon>Methanobacteriota</taxon>
        <taxon>Stenosarchaea group</taxon>
        <taxon>Halobacteria</taxon>
        <taxon>Halobacteriales</taxon>
        <taxon>Natrialbaceae</taxon>
        <taxon>Natrialba</taxon>
    </lineage>
</organism>
<gene>
    <name evidence="2" type="ORF">C480_18087</name>
</gene>
<keyword evidence="3" id="KW-1185">Reference proteome</keyword>
<evidence type="ECO:0000313" key="3">
    <source>
        <dbReference type="Proteomes" id="UP000011591"/>
    </source>
</evidence>
<feature type="domain" description="AB hydrolase-1" evidence="1">
    <location>
        <begin position="23"/>
        <end position="242"/>
    </location>
</feature>
<keyword evidence="2" id="KW-0378">Hydrolase</keyword>
<accession>M0ASV6</accession>
<dbReference type="AlphaFoldDB" id="M0ASV6"/>
<dbReference type="Proteomes" id="UP000011591">
    <property type="component" value="Unassembled WGS sequence"/>
</dbReference>
<keyword evidence="2" id="KW-0012">Acyltransferase</keyword>
<proteinExistence type="predicted"/>
<evidence type="ECO:0000259" key="1">
    <source>
        <dbReference type="Pfam" id="PF12697"/>
    </source>
</evidence>
<dbReference type="PANTHER" id="PTHR43798:SF33">
    <property type="entry name" value="HYDROLASE, PUTATIVE (AFU_ORTHOLOGUE AFUA_2G14860)-RELATED"/>
    <property type="match status" value="1"/>
</dbReference>
<dbReference type="PATRIC" id="fig|1227491.4.peg.3699"/>
<dbReference type="Pfam" id="PF12697">
    <property type="entry name" value="Abhydrolase_6"/>
    <property type="match status" value="1"/>
</dbReference>
<evidence type="ECO:0000313" key="2">
    <source>
        <dbReference type="EMBL" id="ELZ01417.1"/>
    </source>
</evidence>
<dbReference type="GO" id="GO:0016746">
    <property type="term" value="F:acyltransferase activity"/>
    <property type="evidence" value="ECO:0007669"/>
    <property type="project" value="UniProtKB-KW"/>
</dbReference>
<reference evidence="2 3" key="1">
    <citation type="journal article" date="2014" name="PLoS Genet.">
        <title>Phylogenetically driven sequencing of extremely halophilic archaea reveals strategies for static and dynamic osmo-response.</title>
        <authorList>
            <person name="Becker E.A."/>
            <person name="Seitzer P.M."/>
            <person name="Tritt A."/>
            <person name="Larsen D."/>
            <person name="Krusor M."/>
            <person name="Yao A.I."/>
            <person name="Wu D."/>
            <person name="Madern D."/>
            <person name="Eisen J.A."/>
            <person name="Darling A.E."/>
            <person name="Facciotti M.T."/>
        </authorList>
    </citation>
    <scope>NUCLEOTIDE SEQUENCE [LARGE SCALE GENOMIC DNA]</scope>
    <source>
        <strain evidence="2 3">DSM 13077</strain>
    </source>
</reference>
<comment type="caution">
    <text evidence="2">The sequence shown here is derived from an EMBL/GenBank/DDBJ whole genome shotgun (WGS) entry which is preliminary data.</text>
</comment>
<dbReference type="GO" id="GO:0016787">
    <property type="term" value="F:hydrolase activity"/>
    <property type="evidence" value="ECO:0007669"/>
    <property type="project" value="UniProtKB-KW"/>
</dbReference>
<dbReference type="EMBL" id="AOIP01000045">
    <property type="protein sequence ID" value="ELZ01417.1"/>
    <property type="molecule type" value="Genomic_DNA"/>
</dbReference>
<dbReference type="PANTHER" id="PTHR43798">
    <property type="entry name" value="MONOACYLGLYCEROL LIPASE"/>
    <property type="match status" value="1"/>
</dbReference>
<dbReference type="InterPro" id="IPR000073">
    <property type="entry name" value="AB_hydrolase_1"/>
</dbReference>
<keyword evidence="2" id="KW-0808">Transferase</keyword>
<dbReference type="Gene3D" id="3.40.50.1820">
    <property type="entry name" value="alpha/beta hydrolase"/>
    <property type="match status" value="1"/>
</dbReference>
<dbReference type="InterPro" id="IPR029058">
    <property type="entry name" value="AB_hydrolase_fold"/>
</dbReference>
<dbReference type="GO" id="GO:0016020">
    <property type="term" value="C:membrane"/>
    <property type="evidence" value="ECO:0007669"/>
    <property type="project" value="TreeGrafter"/>
</dbReference>
<dbReference type="SUPFAM" id="SSF53474">
    <property type="entry name" value="alpha/beta-Hydrolases"/>
    <property type="match status" value="1"/>
</dbReference>
<protein>
    <submittedName>
        <fullName evidence="2">Hydrolase or acyltransferase of alpha/beta superfamily protein</fullName>
    </submittedName>
</protein>